<reference evidence="2 3" key="1">
    <citation type="submission" date="2024-04" db="EMBL/GenBank/DDBJ databases">
        <title>Tritrichomonas musculus Genome.</title>
        <authorList>
            <person name="Alves-Ferreira E."/>
            <person name="Grigg M."/>
            <person name="Lorenzi H."/>
            <person name="Galac M."/>
        </authorList>
    </citation>
    <scope>NUCLEOTIDE SEQUENCE [LARGE SCALE GENOMIC DNA]</scope>
    <source>
        <strain evidence="2 3">EAF2021</strain>
    </source>
</reference>
<gene>
    <name evidence="2" type="ORF">M9Y10_045170</name>
</gene>
<evidence type="ECO:0000313" key="2">
    <source>
        <dbReference type="EMBL" id="KAK8882528.1"/>
    </source>
</evidence>
<evidence type="ECO:0000256" key="1">
    <source>
        <dbReference type="SAM" id="MobiDB-lite"/>
    </source>
</evidence>
<name>A0ABR2JVP9_9EUKA</name>
<organism evidence="2 3">
    <name type="scientific">Tritrichomonas musculus</name>
    <dbReference type="NCBI Taxonomy" id="1915356"/>
    <lineage>
        <taxon>Eukaryota</taxon>
        <taxon>Metamonada</taxon>
        <taxon>Parabasalia</taxon>
        <taxon>Tritrichomonadida</taxon>
        <taxon>Tritrichomonadidae</taxon>
        <taxon>Tritrichomonas</taxon>
    </lineage>
</organism>
<feature type="region of interest" description="Disordered" evidence="1">
    <location>
        <begin position="24"/>
        <end position="48"/>
    </location>
</feature>
<feature type="compositionally biased region" description="Basic and acidic residues" evidence="1">
    <location>
        <begin position="84"/>
        <end position="96"/>
    </location>
</feature>
<proteinExistence type="predicted"/>
<evidence type="ECO:0000313" key="3">
    <source>
        <dbReference type="Proteomes" id="UP001470230"/>
    </source>
</evidence>
<accession>A0ABR2JVP9</accession>
<dbReference type="EMBL" id="JAPFFF010000009">
    <property type="protein sequence ID" value="KAK8882528.1"/>
    <property type="molecule type" value="Genomic_DNA"/>
</dbReference>
<sequence>MGCFSSCNKHSDFPDLDKRFSGIEINDKSDSSSDSTLKADIDKPSKDVTPLLEGNTLLAFKNLNLSSSSSIDLELNQIENMLKSQEDQKEKEKEQNTEVSDEGNDNRTFMGAATVQSDDEN</sequence>
<feature type="region of interest" description="Disordered" evidence="1">
    <location>
        <begin position="82"/>
        <end position="121"/>
    </location>
</feature>
<feature type="compositionally biased region" description="Basic and acidic residues" evidence="1">
    <location>
        <begin position="24"/>
        <end position="46"/>
    </location>
</feature>
<comment type="caution">
    <text evidence="2">The sequence shown here is derived from an EMBL/GenBank/DDBJ whole genome shotgun (WGS) entry which is preliminary data.</text>
</comment>
<protein>
    <submittedName>
        <fullName evidence="2">Uncharacterized protein</fullName>
    </submittedName>
</protein>
<dbReference type="Proteomes" id="UP001470230">
    <property type="component" value="Unassembled WGS sequence"/>
</dbReference>
<keyword evidence="3" id="KW-1185">Reference proteome</keyword>